<evidence type="ECO:0000256" key="2">
    <source>
        <dbReference type="ARBA" id="ARBA00001968"/>
    </source>
</evidence>
<dbReference type="EC" id="3.1.13.4" evidence="7"/>
<comment type="similarity">
    <text evidence="5">Belongs to the CAF1 family.</text>
</comment>
<evidence type="ECO:0000256" key="5">
    <source>
        <dbReference type="ARBA" id="ARBA00008372"/>
    </source>
</evidence>
<evidence type="ECO:0000256" key="7">
    <source>
        <dbReference type="ARBA" id="ARBA00012161"/>
    </source>
</evidence>
<evidence type="ECO:0000256" key="14">
    <source>
        <dbReference type="ARBA" id="ARBA00023015"/>
    </source>
</evidence>
<keyword evidence="15" id="KW-0804">Transcription</keyword>
<evidence type="ECO:0000313" key="19">
    <source>
        <dbReference type="Proteomes" id="UP000636800"/>
    </source>
</evidence>
<keyword evidence="19" id="KW-1185">Reference proteome</keyword>
<comment type="caution">
    <text evidence="18">The sequence shown here is derived from an EMBL/GenBank/DDBJ whole genome shotgun (WGS) entry which is preliminary data.</text>
</comment>
<comment type="function">
    <text evidence="17">Ubiquitous transcription factor required for a diverse set of processes. It is a component of the CCR4 complex involved in the control of gene expression.</text>
</comment>
<keyword evidence="10" id="KW-0479">Metal-binding</keyword>
<evidence type="ECO:0000256" key="11">
    <source>
        <dbReference type="ARBA" id="ARBA00022801"/>
    </source>
</evidence>
<organism evidence="18 19">
    <name type="scientific">Vanilla planifolia</name>
    <name type="common">Vanilla</name>
    <dbReference type="NCBI Taxonomy" id="51239"/>
    <lineage>
        <taxon>Eukaryota</taxon>
        <taxon>Viridiplantae</taxon>
        <taxon>Streptophyta</taxon>
        <taxon>Embryophyta</taxon>
        <taxon>Tracheophyta</taxon>
        <taxon>Spermatophyta</taxon>
        <taxon>Magnoliopsida</taxon>
        <taxon>Liliopsida</taxon>
        <taxon>Asparagales</taxon>
        <taxon>Orchidaceae</taxon>
        <taxon>Vanilloideae</taxon>
        <taxon>Vanilleae</taxon>
        <taxon>Vanilla</taxon>
    </lineage>
</organism>
<evidence type="ECO:0000256" key="17">
    <source>
        <dbReference type="ARBA" id="ARBA00025148"/>
    </source>
</evidence>
<reference evidence="18 19" key="1">
    <citation type="journal article" date="2020" name="Nat. Food">
        <title>A phased Vanilla planifolia genome enables genetic improvement of flavour and production.</title>
        <authorList>
            <person name="Hasing T."/>
            <person name="Tang H."/>
            <person name="Brym M."/>
            <person name="Khazi F."/>
            <person name="Huang T."/>
            <person name="Chambers A.H."/>
        </authorList>
    </citation>
    <scope>NUCLEOTIDE SEQUENCE [LARGE SCALE GENOMIC DNA]</scope>
    <source>
        <tissue evidence="18">Leaf</tissue>
    </source>
</reference>
<dbReference type="Pfam" id="PF04857">
    <property type="entry name" value="CAF1"/>
    <property type="match status" value="1"/>
</dbReference>
<comment type="cofactor">
    <cofactor evidence="2">
        <name>a divalent metal cation</name>
        <dbReference type="ChEBI" id="CHEBI:60240"/>
    </cofactor>
</comment>
<evidence type="ECO:0000256" key="6">
    <source>
        <dbReference type="ARBA" id="ARBA00011757"/>
    </source>
</evidence>
<dbReference type="InterPro" id="IPR036397">
    <property type="entry name" value="RNaseH_sf"/>
</dbReference>
<evidence type="ECO:0000256" key="10">
    <source>
        <dbReference type="ARBA" id="ARBA00022723"/>
    </source>
</evidence>
<keyword evidence="13" id="KW-0694">RNA-binding</keyword>
<dbReference type="GO" id="GO:0004535">
    <property type="term" value="F:poly(A)-specific ribonuclease activity"/>
    <property type="evidence" value="ECO:0007669"/>
    <property type="project" value="UniProtKB-EC"/>
</dbReference>
<keyword evidence="11" id="KW-0378">Hydrolase</keyword>
<dbReference type="GO" id="GO:0005737">
    <property type="term" value="C:cytoplasm"/>
    <property type="evidence" value="ECO:0007669"/>
    <property type="project" value="UniProtKB-SubCell"/>
</dbReference>
<keyword evidence="14" id="KW-0805">Transcription regulation</keyword>
<keyword evidence="16" id="KW-0539">Nucleus</keyword>
<evidence type="ECO:0000256" key="9">
    <source>
        <dbReference type="ARBA" id="ARBA00022722"/>
    </source>
</evidence>
<keyword evidence="8" id="KW-0963">Cytoplasm</keyword>
<dbReference type="Proteomes" id="UP000636800">
    <property type="component" value="Unassembled WGS sequence"/>
</dbReference>
<evidence type="ECO:0000256" key="12">
    <source>
        <dbReference type="ARBA" id="ARBA00022839"/>
    </source>
</evidence>
<evidence type="ECO:0000256" key="1">
    <source>
        <dbReference type="ARBA" id="ARBA00001663"/>
    </source>
</evidence>
<dbReference type="InterPro" id="IPR006941">
    <property type="entry name" value="RNase_CAF1"/>
</dbReference>
<dbReference type="GO" id="GO:0030014">
    <property type="term" value="C:CCR4-NOT complex"/>
    <property type="evidence" value="ECO:0007669"/>
    <property type="project" value="InterPro"/>
</dbReference>
<comment type="subunit">
    <text evidence="6">Component of the CCR4-NOT complex, at least composed of CRR4 and CAF1 proteins.</text>
</comment>
<dbReference type="SUPFAM" id="SSF53098">
    <property type="entry name" value="Ribonuclease H-like"/>
    <property type="match status" value="1"/>
</dbReference>
<name>A0A835PH39_VANPL</name>
<evidence type="ECO:0000256" key="16">
    <source>
        <dbReference type="ARBA" id="ARBA00023242"/>
    </source>
</evidence>
<dbReference type="AlphaFoldDB" id="A0A835PH39"/>
<comment type="subcellular location">
    <subcellularLocation>
        <location evidence="4">Cytoplasm</location>
    </subcellularLocation>
    <subcellularLocation>
        <location evidence="3">Nucleus</location>
    </subcellularLocation>
</comment>
<sequence length="346" mass="38664">MLPLRTHNPAKTFLGKDDRCHESFLQFRALYKHQSEADSDISASQFHCLLKDDIPSASRPPQFQLEAGFFISIARRWRYPFVFVDTEFPGTIHRSEKPFFLLSPEERYALLKANVDDLRPIQVGITLCYTDADKSLVRLGTAAGAGDGDAGTSRFAFTWQFDLRDFDVRLHPHAPDSVALLESSGLDLSRTRRMGVPSTWIARLLLDSGLIGRGSAAKWVAFQGGYDFAILLKSFLQLTMPPWLARTPARLPPTLSGFSAFTRCLFGSGIYDVKCLMRSCDGLFGGLERVAEQLRVKRAAGKTHQAGSDSLLTCQVFFKITELYFRGRTFGGCEDQIPFKGLLFGL</sequence>
<proteinExistence type="inferred from homology"/>
<dbReference type="GO" id="GO:0003723">
    <property type="term" value="F:RNA binding"/>
    <property type="evidence" value="ECO:0007669"/>
    <property type="project" value="UniProtKB-KW"/>
</dbReference>
<protein>
    <recommendedName>
        <fullName evidence="7">poly(A)-specific ribonuclease</fullName>
        <ecNumber evidence="7">3.1.13.4</ecNumber>
    </recommendedName>
</protein>
<accession>A0A835PH39</accession>
<dbReference type="InterPro" id="IPR039637">
    <property type="entry name" value="CNOT7/CNOT8/Pop2"/>
</dbReference>
<gene>
    <name evidence="18" type="ORF">HPP92_025713</name>
</gene>
<dbReference type="GO" id="GO:0046872">
    <property type="term" value="F:metal ion binding"/>
    <property type="evidence" value="ECO:0007669"/>
    <property type="project" value="UniProtKB-KW"/>
</dbReference>
<comment type="catalytic activity">
    <reaction evidence="1">
        <text>Exonucleolytic cleavage of poly(A) to 5'-AMP.</text>
        <dbReference type="EC" id="3.1.13.4"/>
    </reaction>
</comment>
<evidence type="ECO:0000256" key="4">
    <source>
        <dbReference type="ARBA" id="ARBA00004496"/>
    </source>
</evidence>
<dbReference type="PANTHER" id="PTHR10797">
    <property type="entry name" value="CCR4-NOT TRANSCRIPTION COMPLEX SUBUNIT"/>
    <property type="match status" value="1"/>
</dbReference>
<dbReference type="Gene3D" id="3.30.420.10">
    <property type="entry name" value="Ribonuclease H-like superfamily/Ribonuclease H"/>
    <property type="match status" value="1"/>
</dbReference>
<dbReference type="GO" id="GO:0005634">
    <property type="term" value="C:nucleus"/>
    <property type="evidence" value="ECO:0007669"/>
    <property type="project" value="UniProtKB-SubCell"/>
</dbReference>
<dbReference type="EMBL" id="JADCNL010000014">
    <property type="protein sequence ID" value="KAG0453049.1"/>
    <property type="molecule type" value="Genomic_DNA"/>
</dbReference>
<keyword evidence="12" id="KW-0269">Exonuclease</keyword>
<evidence type="ECO:0000313" key="18">
    <source>
        <dbReference type="EMBL" id="KAG0453049.1"/>
    </source>
</evidence>
<evidence type="ECO:0000256" key="15">
    <source>
        <dbReference type="ARBA" id="ARBA00023163"/>
    </source>
</evidence>
<dbReference type="InterPro" id="IPR012337">
    <property type="entry name" value="RNaseH-like_sf"/>
</dbReference>
<evidence type="ECO:0000256" key="8">
    <source>
        <dbReference type="ARBA" id="ARBA00022490"/>
    </source>
</evidence>
<evidence type="ECO:0000256" key="3">
    <source>
        <dbReference type="ARBA" id="ARBA00004123"/>
    </source>
</evidence>
<keyword evidence="9" id="KW-0540">Nuclease</keyword>
<evidence type="ECO:0000256" key="13">
    <source>
        <dbReference type="ARBA" id="ARBA00022884"/>
    </source>
</evidence>
<dbReference type="OrthoDB" id="1932900at2759"/>